<evidence type="ECO:0000313" key="7">
    <source>
        <dbReference type="RefSeq" id="XP_004502017.1"/>
    </source>
</evidence>
<keyword evidence="2 3" id="KW-0694">RNA-binding</keyword>
<dbReference type="SUPFAM" id="SSF54768">
    <property type="entry name" value="dsRNA-binding domain-like"/>
    <property type="match status" value="3"/>
</dbReference>
<reference evidence="6" key="1">
    <citation type="journal article" date="2013" name="Nat. Biotechnol.">
        <title>Draft genome sequence of chickpea (Cicer arietinum) provides a resource for trait improvement.</title>
        <authorList>
            <person name="Varshney R.K."/>
            <person name="Song C."/>
            <person name="Saxena R.K."/>
            <person name="Azam S."/>
            <person name="Yu S."/>
            <person name="Sharpe A.G."/>
            <person name="Cannon S."/>
            <person name="Baek J."/>
            <person name="Rosen B.D."/>
            <person name="Tar'an B."/>
            <person name="Millan T."/>
            <person name="Zhang X."/>
            <person name="Ramsay L.D."/>
            <person name="Iwata A."/>
            <person name="Wang Y."/>
            <person name="Nelson W."/>
            <person name="Farmer A.D."/>
            <person name="Gaur P.M."/>
            <person name="Soderlund C."/>
            <person name="Penmetsa R.V."/>
            <person name="Xu C."/>
            <person name="Bharti A.K."/>
            <person name="He W."/>
            <person name="Winter P."/>
            <person name="Zhao S."/>
            <person name="Hane J.K."/>
            <person name="Carrasquilla-Garcia N."/>
            <person name="Condie J.A."/>
            <person name="Upadhyaya H.D."/>
            <person name="Luo M.C."/>
            <person name="Thudi M."/>
            <person name="Gowda C.L."/>
            <person name="Singh N.P."/>
            <person name="Lichtenzveig J."/>
            <person name="Gali K.K."/>
            <person name="Rubio J."/>
            <person name="Nadarajan N."/>
            <person name="Dolezel J."/>
            <person name="Bansal K.C."/>
            <person name="Xu X."/>
            <person name="Edwards D."/>
            <person name="Zhang G."/>
            <person name="Kahl G."/>
            <person name="Gil J."/>
            <person name="Singh K.B."/>
            <person name="Datta S.K."/>
            <person name="Jackson S.A."/>
            <person name="Wang J."/>
            <person name="Cook D.R."/>
        </authorList>
    </citation>
    <scope>NUCLEOTIDE SEQUENCE [LARGE SCALE GENOMIC DNA]</scope>
    <source>
        <strain evidence="6">cv. CDC Frontier</strain>
    </source>
</reference>
<dbReference type="GO" id="GO:0003723">
    <property type="term" value="F:RNA binding"/>
    <property type="evidence" value="ECO:0007669"/>
    <property type="project" value="UniProtKB-UniRule"/>
</dbReference>
<dbReference type="PANTHER" id="PTHR46031">
    <property type="match status" value="1"/>
</dbReference>
<reference evidence="7" key="2">
    <citation type="submission" date="2025-08" db="UniProtKB">
        <authorList>
            <consortium name="RefSeq"/>
        </authorList>
    </citation>
    <scope>IDENTIFICATION</scope>
    <source>
        <tissue evidence="7">Etiolated seedlings</tissue>
    </source>
</reference>
<dbReference type="RefSeq" id="XP_004502017.1">
    <property type="nucleotide sequence ID" value="XM_004501960.3"/>
</dbReference>
<dbReference type="KEGG" id="cam:101497426"/>
<dbReference type="Proteomes" id="UP000087171">
    <property type="component" value="Chromosome Ca5"/>
</dbReference>
<accession>A0A1S2YAP5</accession>
<keyword evidence="6" id="KW-1185">Reference proteome</keyword>
<feature type="region of interest" description="Disordered" evidence="4">
    <location>
        <begin position="71"/>
        <end position="105"/>
    </location>
</feature>
<feature type="compositionally biased region" description="Polar residues" evidence="4">
    <location>
        <begin position="71"/>
        <end position="82"/>
    </location>
</feature>
<evidence type="ECO:0000313" key="6">
    <source>
        <dbReference type="Proteomes" id="UP000087171"/>
    </source>
</evidence>
<dbReference type="InterPro" id="IPR014720">
    <property type="entry name" value="dsRBD_dom"/>
</dbReference>
<dbReference type="Gene3D" id="3.30.160.20">
    <property type="match status" value="3"/>
</dbReference>
<protein>
    <submittedName>
        <fullName evidence="7">Double-stranded RNA-binding protein 1-like</fullName>
    </submittedName>
</protein>
<gene>
    <name evidence="7" type="primary">LOC101497426</name>
</gene>
<evidence type="ECO:0000256" key="1">
    <source>
        <dbReference type="ARBA" id="ARBA00022737"/>
    </source>
</evidence>
<dbReference type="GeneID" id="101497426"/>
<evidence type="ECO:0000256" key="3">
    <source>
        <dbReference type="PROSITE-ProRule" id="PRU00266"/>
    </source>
</evidence>
<dbReference type="OrthoDB" id="5274873at2759"/>
<dbReference type="eggNOG" id="ENOG502QTBA">
    <property type="taxonomic scope" value="Eukaryota"/>
</dbReference>
<evidence type="ECO:0000259" key="5">
    <source>
        <dbReference type="PROSITE" id="PS50137"/>
    </source>
</evidence>
<sequence>MYKTKLQELCHRRRWGLPKYSAMNGGPLHKPSYKASVFVNGVTFTSSDTFTSSKEAHNQAAMKAFFNFSSAPSGSSTPTHQKNGSKEEIKDAKSQESPVQAQSPPVILNDTVRLSKIQLQNYTQKNNLDPPVFTVKTKRPPFQFKATVVIDGKSFESSTFFDTVKEAEQAAAKIALMELPISVDIFQKGESCPSKSLLLDLTRREGFSKPTYKTTELGSSHMTTFFSTVEVEGVEFHGKASKSKKQAEQDAAKIAYIALKECGLRMYAAFSSSIKENQAVQSIHEPDIIKSKKNIHPEDEVLDEVIISSDVKVNNGMSSESEPPKKKMNMCNMNYLSSRKSYPLSHTDFPCASISESRICCCCCSPGLSNTKTLNTMLCNKLKVHTSFPNIVFHEGITVLPIDDNKWVAVNF</sequence>
<proteinExistence type="predicted"/>
<feature type="domain" description="DRBM" evidence="5">
    <location>
        <begin position="193"/>
        <end position="261"/>
    </location>
</feature>
<dbReference type="PANTHER" id="PTHR46031:SF31">
    <property type="entry name" value="DOUBLE-STRANDED RNA-BINDING PROTEIN 1-LIKE"/>
    <property type="match status" value="1"/>
</dbReference>
<feature type="compositionally biased region" description="Basic and acidic residues" evidence="4">
    <location>
        <begin position="84"/>
        <end position="94"/>
    </location>
</feature>
<dbReference type="STRING" id="3827.A0A1S2YAP5"/>
<organism evidence="6 7">
    <name type="scientific">Cicer arietinum</name>
    <name type="common">Chickpea</name>
    <name type="synonym">Garbanzo</name>
    <dbReference type="NCBI Taxonomy" id="3827"/>
    <lineage>
        <taxon>Eukaryota</taxon>
        <taxon>Viridiplantae</taxon>
        <taxon>Streptophyta</taxon>
        <taxon>Embryophyta</taxon>
        <taxon>Tracheophyta</taxon>
        <taxon>Spermatophyta</taxon>
        <taxon>Magnoliopsida</taxon>
        <taxon>eudicotyledons</taxon>
        <taxon>Gunneridae</taxon>
        <taxon>Pentapetalae</taxon>
        <taxon>rosids</taxon>
        <taxon>fabids</taxon>
        <taxon>Fabales</taxon>
        <taxon>Fabaceae</taxon>
        <taxon>Papilionoideae</taxon>
        <taxon>50 kb inversion clade</taxon>
        <taxon>NPAAA clade</taxon>
        <taxon>Hologalegina</taxon>
        <taxon>IRL clade</taxon>
        <taxon>Cicereae</taxon>
        <taxon>Cicer</taxon>
    </lineage>
</organism>
<dbReference type="SMART" id="SM00358">
    <property type="entry name" value="DSRM"/>
    <property type="match status" value="3"/>
</dbReference>
<dbReference type="AlphaFoldDB" id="A0A1S2YAP5"/>
<dbReference type="Pfam" id="PF00035">
    <property type="entry name" value="dsrm"/>
    <property type="match status" value="3"/>
</dbReference>
<keyword evidence="1" id="KW-0677">Repeat</keyword>
<evidence type="ECO:0000256" key="2">
    <source>
        <dbReference type="ARBA" id="ARBA00022884"/>
    </source>
</evidence>
<dbReference type="PROSITE" id="PS50137">
    <property type="entry name" value="DS_RBD"/>
    <property type="match status" value="2"/>
</dbReference>
<dbReference type="PaxDb" id="3827-XP_004502017.1"/>
<name>A0A1S2YAP5_CICAR</name>
<feature type="domain" description="DRBM" evidence="5">
    <location>
        <begin position="1"/>
        <end position="70"/>
    </location>
</feature>
<evidence type="ECO:0000256" key="4">
    <source>
        <dbReference type="SAM" id="MobiDB-lite"/>
    </source>
</evidence>